<dbReference type="InterPro" id="IPR034164">
    <property type="entry name" value="Pepsin-like_dom"/>
</dbReference>
<dbReference type="PROSITE" id="PS51767">
    <property type="entry name" value="PEPTIDASE_A1"/>
    <property type="match status" value="1"/>
</dbReference>
<feature type="transmembrane region" description="Helical" evidence="2">
    <location>
        <begin position="7"/>
        <end position="28"/>
    </location>
</feature>
<dbReference type="PANTHER" id="PTHR47966:SF51">
    <property type="entry name" value="BETA-SITE APP-CLEAVING ENZYME, ISOFORM A-RELATED"/>
    <property type="match status" value="1"/>
</dbReference>
<dbReference type="GO" id="GO:0004190">
    <property type="term" value="F:aspartic-type endopeptidase activity"/>
    <property type="evidence" value="ECO:0007669"/>
    <property type="project" value="InterPro"/>
</dbReference>
<dbReference type="Pfam" id="PF00026">
    <property type="entry name" value="Asp"/>
    <property type="match status" value="2"/>
</dbReference>
<comment type="caution">
    <text evidence="4">The sequence shown here is derived from an EMBL/GenBank/DDBJ whole genome shotgun (WGS) entry which is preliminary data.</text>
</comment>
<name>A0A397W041_9GLOM</name>
<proteinExistence type="inferred from homology"/>
<protein>
    <submittedName>
        <fullName evidence="4">Aspartic peptidase domain-containing protein</fullName>
    </submittedName>
</protein>
<dbReference type="PANTHER" id="PTHR47966">
    <property type="entry name" value="BETA-SITE APP-CLEAVING ENZYME, ISOFORM A-RELATED"/>
    <property type="match status" value="1"/>
</dbReference>
<dbReference type="AlphaFoldDB" id="A0A397W041"/>
<evidence type="ECO:0000256" key="1">
    <source>
        <dbReference type="ARBA" id="ARBA00007447"/>
    </source>
</evidence>
<keyword evidence="2" id="KW-0472">Membrane</keyword>
<evidence type="ECO:0000313" key="5">
    <source>
        <dbReference type="Proteomes" id="UP000266673"/>
    </source>
</evidence>
<organism evidence="4 5">
    <name type="scientific">Gigaspora rosea</name>
    <dbReference type="NCBI Taxonomy" id="44941"/>
    <lineage>
        <taxon>Eukaryota</taxon>
        <taxon>Fungi</taxon>
        <taxon>Fungi incertae sedis</taxon>
        <taxon>Mucoromycota</taxon>
        <taxon>Glomeromycotina</taxon>
        <taxon>Glomeromycetes</taxon>
        <taxon>Diversisporales</taxon>
        <taxon>Gigasporaceae</taxon>
        <taxon>Gigaspora</taxon>
    </lineage>
</organism>
<dbReference type="InterPro" id="IPR033121">
    <property type="entry name" value="PEPTIDASE_A1"/>
</dbReference>
<reference evidence="4 5" key="1">
    <citation type="submission" date="2018-06" db="EMBL/GenBank/DDBJ databases">
        <title>Comparative genomics reveals the genomic features of Rhizophagus irregularis, R. cerebriforme, R. diaphanum and Gigaspora rosea, and their symbiotic lifestyle signature.</title>
        <authorList>
            <person name="Morin E."/>
            <person name="San Clemente H."/>
            <person name="Chen E.C.H."/>
            <person name="De La Providencia I."/>
            <person name="Hainaut M."/>
            <person name="Kuo A."/>
            <person name="Kohler A."/>
            <person name="Murat C."/>
            <person name="Tang N."/>
            <person name="Roy S."/>
            <person name="Loubradou J."/>
            <person name="Henrissat B."/>
            <person name="Grigoriev I.V."/>
            <person name="Corradi N."/>
            <person name="Roux C."/>
            <person name="Martin F.M."/>
        </authorList>
    </citation>
    <scope>NUCLEOTIDE SEQUENCE [LARGE SCALE GENOMIC DNA]</scope>
    <source>
        <strain evidence="4 5">DAOM 194757</strain>
    </source>
</reference>
<dbReference type="SUPFAM" id="SSF50630">
    <property type="entry name" value="Acid proteases"/>
    <property type="match status" value="2"/>
</dbReference>
<dbReference type="GO" id="GO:0006508">
    <property type="term" value="P:proteolysis"/>
    <property type="evidence" value="ECO:0007669"/>
    <property type="project" value="InterPro"/>
</dbReference>
<keyword evidence="5" id="KW-1185">Reference proteome</keyword>
<evidence type="ECO:0000259" key="3">
    <source>
        <dbReference type="PROSITE" id="PS51767"/>
    </source>
</evidence>
<feature type="non-terminal residue" evidence="4">
    <location>
        <position position="732"/>
    </location>
</feature>
<feature type="domain" description="Peptidase A1" evidence="3">
    <location>
        <begin position="429"/>
        <end position="732"/>
    </location>
</feature>
<sequence length="732" mass="80543">MKNKWHFIFYCVIILICCLEFFFLFVLFKPFNQKYTNFNRNVIEKHNPKNHKQDLFKKYNPNIFNINQDGRNEAVNINVTEPPVGTPTVEIGSNLSLSLNLIPDISSNYIGLCSQLCYNEEEEVDSCNNRIDYFDSAYSTSFEGNYKTETIFYLDGSFASAVTGFDYITFNNYTFKDKTLLSLFVEINGTLEIQSVIEGVMGLGFDSPIWDQLASDNYPQVIGIALPNFICSIGSISFGGIDPRYIFNANLYNIPALNNTDYPTIKINAIWVNETPLAFPAINAIISTSYNKISLGNFSTQFFTKLGANAFDVTTNSGPIIGIILSSFLTCNSTIKGQCISIFNDEFGPSNNTIIIGALFIQNFYITVNKASRTIGIAQRSEEFCPIPGPTGVQPVPPQTTILPKPTPTFPPPQILNLNRFKDNQSSEFLFQVQIGSDPSQALSIMLDTCINNIGVCSELCYQSSTGSCNNRQHIFDSKNSSSFKLNGTIGSISYLDGSSAKGPFGNDFITLGNFGFVNEFSFLLFNQISGALQAESIVEGIMGVGLSSQIWDQLASKGYNQVIGFALPNSVCDFGSVAFGGIDLRFNDNSNEIYSISTLNDSTYPKINIIMIWVNKTALKFPVINAIISTNYNKISLGKFSTKFFNALGANKTSDGNWVIPNPVDITFDVITVSGPVIGITIPSNLTCNIIKGKCISVFDELPGPPNSTDSIILGIPIIQNYNCAVNKAKS</sequence>
<gene>
    <name evidence="4" type="ORF">C2G38_2137482</name>
</gene>
<dbReference type="Gene3D" id="2.40.70.10">
    <property type="entry name" value="Acid Proteases"/>
    <property type="match status" value="4"/>
</dbReference>
<evidence type="ECO:0000313" key="4">
    <source>
        <dbReference type="EMBL" id="RIB28114.1"/>
    </source>
</evidence>
<keyword evidence="2" id="KW-0812">Transmembrane</keyword>
<dbReference type="EMBL" id="QKWP01000076">
    <property type="protein sequence ID" value="RIB28114.1"/>
    <property type="molecule type" value="Genomic_DNA"/>
</dbReference>
<dbReference type="InterPro" id="IPR021109">
    <property type="entry name" value="Peptidase_aspartic_dom_sf"/>
</dbReference>
<dbReference type="Proteomes" id="UP000266673">
    <property type="component" value="Unassembled WGS sequence"/>
</dbReference>
<comment type="similarity">
    <text evidence="1">Belongs to the peptidase A1 family.</text>
</comment>
<dbReference type="InterPro" id="IPR001461">
    <property type="entry name" value="Aspartic_peptidase_A1"/>
</dbReference>
<accession>A0A397W041</accession>
<evidence type="ECO:0000256" key="2">
    <source>
        <dbReference type="SAM" id="Phobius"/>
    </source>
</evidence>
<dbReference type="CDD" id="cd05471">
    <property type="entry name" value="pepsin_like"/>
    <property type="match status" value="2"/>
</dbReference>
<keyword evidence="2" id="KW-1133">Transmembrane helix</keyword>
<dbReference type="OrthoDB" id="2411599at2759"/>